<dbReference type="InterPro" id="IPR036291">
    <property type="entry name" value="NAD(P)-bd_dom_sf"/>
</dbReference>
<dbReference type="InterPro" id="IPR051317">
    <property type="entry name" value="Gfo/Idh/MocA_oxidoreduct"/>
</dbReference>
<dbReference type="SUPFAM" id="SSF51735">
    <property type="entry name" value="NAD(P)-binding Rossmann-fold domains"/>
    <property type="match status" value="1"/>
</dbReference>
<dbReference type="Proteomes" id="UP000186855">
    <property type="component" value="Unassembled WGS sequence"/>
</dbReference>
<proteinExistence type="predicted"/>
<dbReference type="Pfam" id="PF01408">
    <property type="entry name" value="GFO_IDH_MocA"/>
    <property type="match status" value="1"/>
</dbReference>
<evidence type="ECO:0000259" key="2">
    <source>
        <dbReference type="Pfam" id="PF22725"/>
    </source>
</evidence>
<accession>A0A1Q8W3E0</accession>
<dbReference type="PANTHER" id="PTHR43708">
    <property type="entry name" value="CONSERVED EXPRESSED OXIDOREDUCTASE (EUROFUNG)"/>
    <property type="match status" value="1"/>
</dbReference>
<dbReference type="Gene3D" id="3.30.360.10">
    <property type="entry name" value="Dihydrodipicolinate Reductase, domain 2"/>
    <property type="match status" value="1"/>
</dbReference>
<dbReference type="PANTHER" id="PTHR43708:SF8">
    <property type="entry name" value="OXIDOREDUCTASE"/>
    <property type="match status" value="1"/>
</dbReference>
<feature type="domain" description="Gfo/Idh/MocA-like oxidoreductase N-terminal" evidence="1">
    <location>
        <begin position="8"/>
        <end position="127"/>
    </location>
</feature>
<evidence type="ECO:0000259" key="1">
    <source>
        <dbReference type="Pfam" id="PF01408"/>
    </source>
</evidence>
<dbReference type="InterPro" id="IPR055170">
    <property type="entry name" value="GFO_IDH_MocA-like_dom"/>
</dbReference>
<dbReference type="Gene3D" id="3.40.50.720">
    <property type="entry name" value="NAD(P)-binding Rossmann-like Domain"/>
    <property type="match status" value="1"/>
</dbReference>
<dbReference type="InterPro" id="IPR000683">
    <property type="entry name" value="Gfo/Idh/MocA-like_OxRdtase_N"/>
</dbReference>
<organism evidence="3 4">
    <name type="scientific">Actinomyces oris</name>
    <dbReference type="NCBI Taxonomy" id="544580"/>
    <lineage>
        <taxon>Bacteria</taxon>
        <taxon>Bacillati</taxon>
        <taxon>Actinomycetota</taxon>
        <taxon>Actinomycetes</taxon>
        <taxon>Actinomycetales</taxon>
        <taxon>Actinomycetaceae</taxon>
        <taxon>Actinomyces</taxon>
    </lineage>
</organism>
<dbReference type="Pfam" id="PF22725">
    <property type="entry name" value="GFO_IDH_MocA_C3"/>
    <property type="match status" value="1"/>
</dbReference>
<reference evidence="3 4" key="1">
    <citation type="submission" date="2016-12" db="EMBL/GenBank/DDBJ databases">
        <title>Genomic comparison of strains in the 'Actinomyces naeslundii' group.</title>
        <authorList>
            <person name="Mughal S.R."/>
            <person name="Do T."/>
            <person name="Gilbert S.C."/>
            <person name="Witherden E.A."/>
            <person name="Didelot X."/>
            <person name="Beighton D."/>
        </authorList>
    </citation>
    <scope>NUCLEOTIDE SEQUENCE [LARGE SCALE GENOMIC DNA]</scope>
    <source>
        <strain evidence="3 4">S24V</strain>
    </source>
</reference>
<comment type="caution">
    <text evidence="3">The sequence shown here is derived from an EMBL/GenBank/DDBJ whole genome shotgun (WGS) entry which is preliminary data.</text>
</comment>
<name>A0A1Q8W3E0_9ACTO</name>
<dbReference type="AlphaFoldDB" id="A0A1Q8W3E0"/>
<dbReference type="EMBL" id="MSKI01000021">
    <property type="protein sequence ID" value="OLO56138.1"/>
    <property type="molecule type" value="Genomic_DNA"/>
</dbReference>
<feature type="domain" description="GFO/IDH/MocA-like oxidoreductase" evidence="2">
    <location>
        <begin position="136"/>
        <end position="291"/>
    </location>
</feature>
<dbReference type="SUPFAM" id="SSF55347">
    <property type="entry name" value="Glyceraldehyde-3-phosphate dehydrogenase-like, C-terminal domain"/>
    <property type="match status" value="1"/>
</dbReference>
<sequence length="405" mass="44343">MLEASRELRVGVVGIGARCYLAALADSSPVPARLVAAADTAPDAVERAQRLLPEGVAVVADHRDLLGHGLDAVVLTTPDDTHEELARFFLQAGVPVYLEKPLAITIEAADRILEVARRTGTRLYVGHNMRHMEVVRLLKSIIDSGRIGEVKAIWCRHFVGNGGDYYFRDWHAERRHVTGLLLQKAAHDIDVMSWLADSAPARVVGMGGLMVYGEAERRPAGTSAGTVMQDWFSLEHWPADEVVGLNPVIDVEDHSMLMMTMRNGVMTSYQQCHFTPDYWRSYTVIGTRGRAENLGDGAGDVVKVWTKRTEHYAERATQEYVIAEEGTGHDSADQLAIDEFLRFVRDGGATEVSPVSARDAVAAGVLATRSLRSGSVPFDVPELDAELAAYFHSGQQNSHSPTESS</sequence>
<evidence type="ECO:0000313" key="3">
    <source>
        <dbReference type="EMBL" id="OLO56138.1"/>
    </source>
</evidence>
<evidence type="ECO:0000313" key="4">
    <source>
        <dbReference type="Proteomes" id="UP000186855"/>
    </source>
</evidence>
<protein>
    <submittedName>
        <fullName evidence="3">Oxidoreductase</fullName>
    </submittedName>
</protein>
<gene>
    <name evidence="3" type="ORF">BKH30_02155</name>
</gene>
<dbReference type="GO" id="GO:0000166">
    <property type="term" value="F:nucleotide binding"/>
    <property type="evidence" value="ECO:0007669"/>
    <property type="project" value="InterPro"/>
</dbReference>